<dbReference type="CDD" id="cd00130">
    <property type="entry name" value="PAS"/>
    <property type="match status" value="2"/>
</dbReference>
<dbReference type="RefSeq" id="WP_167750131.1">
    <property type="nucleotide sequence ID" value="NZ_CP023275.1"/>
</dbReference>
<dbReference type="Gene3D" id="3.30.450.350">
    <property type="entry name" value="CHASE domain"/>
    <property type="match status" value="1"/>
</dbReference>
<evidence type="ECO:0000313" key="10">
    <source>
        <dbReference type="EMBL" id="ATB68625.1"/>
    </source>
</evidence>
<dbReference type="Pfam" id="PF08447">
    <property type="entry name" value="PAS_3"/>
    <property type="match status" value="1"/>
</dbReference>
<evidence type="ECO:0000256" key="5">
    <source>
        <dbReference type="SAM" id="Phobius"/>
    </source>
</evidence>
<reference evidence="10" key="3">
    <citation type="submission" date="2017-09" db="EMBL/GenBank/DDBJ databases">
        <authorList>
            <person name="Goris T."/>
        </authorList>
    </citation>
    <scope>NUCLEOTIDE SEQUENCE</scope>
    <source>
        <strain evidence="10">JPD-1</strain>
    </source>
</reference>
<dbReference type="InterPro" id="IPR043128">
    <property type="entry name" value="Rev_trsase/Diguanyl_cyclase"/>
</dbReference>
<keyword evidence="10" id="KW-0418">Kinase</keyword>
<evidence type="ECO:0000259" key="8">
    <source>
        <dbReference type="PROSITE" id="PS50839"/>
    </source>
</evidence>
<dbReference type="InterPro" id="IPR000014">
    <property type="entry name" value="PAS"/>
</dbReference>
<feature type="domain" description="PAC" evidence="7">
    <location>
        <begin position="552"/>
        <end position="604"/>
    </location>
</feature>
<evidence type="ECO:0000259" key="9">
    <source>
        <dbReference type="PROSITE" id="PS50887"/>
    </source>
</evidence>
<keyword evidence="2 5" id="KW-0812">Transmembrane</keyword>
<dbReference type="Gene3D" id="3.30.70.270">
    <property type="match status" value="1"/>
</dbReference>
<feature type="domain" description="PAS" evidence="6">
    <location>
        <begin position="477"/>
        <end position="549"/>
    </location>
</feature>
<dbReference type="CDD" id="cd01949">
    <property type="entry name" value="GGDEF"/>
    <property type="match status" value="1"/>
</dbReference>
<sequence>MARLKLLSKSFLFALLILVCGVSFSGYLAWKSATWIQTLENERFTTATKQTALLIRNKLNENIQLLHSAVAFITASDNVTREEWYFFTKEHTLETSFIGQEGLVYAPRIKINERTQHEELMHAEGLTHYQIHPKTSNADAYPIVLIEPFNERNKKALGFDLFSETTRQNAIKEAIQKRDIAISSKIQLIQRADSELNAGFIIVHPIYTKDILIKTPEKQDDAFIGIVSIAINAQKLFMDVLGARYITLDFEIYDGDTLLETEKLYDSNPSMKTARLEHNLLIDIYGKHWTLHFKTNEALDLGISQYLPWIELFFGIAFSFILAGWIYALQQTQKKAYAIAADKTKLLAKSESKIRTIFQTMQEGIIVLDKERIIIECNLAAQGMLGFSKSEIVGKSSNDLNWNFIHEDGSAFHMEDRPYYKVFMTGVPQSNIMIGMKRQDSLVLWLKMNAQPLYSDDFKDVNSVLITFSDITEYQKSKRELEKYLQIIDAHVIISSTDLHGIITEVSEAFCKISGYSQEELIGRSHNIVRHPDMPTTLYKEMWSALKKGISWSGEIKNRRKDGSDYWIETIIEPRYDEEYSLVGFTAIRHDITDKKRVEELSITDRLTGLYNRLKLDELFASYLSITKRHQTPFSIVLLDIDKFKSVNDTYGHQVGDSLLQEIAKLLKTNVRFEDAVGRWGGEEFLILLPNSNSEDARLLAEKLRGVIEAEDFAYVGSRTASFGVATYHQNDDEKSMTARADEALYLAKENGRNRVEVEIHTCNLPSSSTPS</sequence>
<dbReference type="SMART" id="SM00267">
    <property type="entry name" value="GGDEF"/>
    <property type="match status" value="1"/>
</dbReference>
<dbReference type="PROSITE" id="PS50839">
    <property type="entry name" value="CHASE"/>
    <property type="match status" value="1"/>
</dbReference>
<dbReference type="InterPro" id="IPR006189">
    <property type="entry name" value="CHASE_dom"/>
</dbReference>
<dbReference type="Pfam" id="PF00990">
    <property type="entry name" value="GGDEF"/>
    <property type="match status" value="1"/>
</dbReference>
<dbReference type="FunFam" id="3.30.70.270:FF:000001">
    <property type="entry name" value="Diguanylate cyclase domain protein"/>
    <property type="match status" value="1"/>
</dbReference>
<dbReference type="SUPFAM" id="SSF55073">
    <property type="entry name" value="Nucleotide cyclase"/>
    <property type="match status" value="1"/>
</dbReference>
<dbReference type="InterPro" id="IPR035965">
    <property type="entry name" value="PAS-like_dom_sf"/>
</dbReference>
<reference evidence="10" key="4">
    <citation type="journal article" date="2020" name="MicrobiologyOpen">
        <title>Tetrachloroethene respiration in Sulfurospirillum species is regulated by a two-component system as unraveled by comparative genomics, transcriptomics, and regulator binding studies.</title>
        <authorList>
            <person name="Esken J."/>
            <person name="Goris T."/>
            <person name="Gadkari J."/>
            <person name="Bischler T."/>
            <person name="Forstner K.U."/>
            <person name="Sharma C.M."/>
            <person name="Diekert G."/>
            <person name="Schubert T."/>
        </authorList>
    </citation>
    <scope>NUCLEOTIDE SEQUENCE</scope>
    <source>
        <strain evidence="10">JPD-1</strain>
    </source>
</reference>
<evidence type="ECO:0000256" key="1">
    <source>
        <dbReference type="ARBA" id="ARBA00004370"/>
    </source>
</evidence>
<dbReference type="Proteomes" id="UP000217349">
    <property type="component" value="Chromosome"/>
</dbReference>
<reference evidence="11 13" key="1">
    <citation type="journal article" date="2017" name="Environ. Sci. Technol.">
        <title>Organohalide Respiration with Chlorinated Ethenes under Low pH Conditions.</title>
        <authorList>
            <person name="Yang Y."/>
            <person name="Capiro N.L."/>
            <person name="Marcet T.F."/>
            <person name="Yan J."/>
            <person name="Pennell K.D."/>
            <person name="Loffler F.E."/>
        </authorList>
    </citation>
    <scope>NUCLEOTIDE SEQUENCE [LARGE SCALE GENOMIC DNA]</scope>
    <source>
        <strain evidence="11 13">ACSDCE</strain>
    </source>
</reference>
<dbReference type="InterPro" id="IPR042240">
    <property type="entry name" value="CHASE_sf"/>
</dbReference>
<dbReference type="InterPro" id="IPR000160">
    <property type="entry name" value="GGDEF_dom"/>
</dbReference>
<feature type="domain" description="PAC" evidence="7">
    <location>
        <begin position="430"/>
        <end position="483"/>
    </location>
</feature>
<feature type="domain" description="PAS" evidence="6">
    <location>
        <begin position="350"/>
        <end position="408"/>
    </location>
</feature>
<feature type="domain" description="GGDEF" evidence="9">
    <location>
        <begin position="632"/>
        <end position="761"/>
    </location>
</feature>
<dbReference type="EMBL" id="CP023275">
    <property type="protein sequence ID" value="ATB68625.1"/>
    <property type="molecule type" value="Genomic_DNA"/>
</dbReference>
<dbReference type="PANTHER" id="PTHR46663">
    <property type="entry name" value="DIGUANYLATE CYCLASE DGCT-RELATED"/>
    <property type="match status" value="1"/>
</dbReference>
<dbReference type="InterPro" id="IPR000700">
    <property type="entry name" value="PAS-assoc_C"/>
</dbReference>
<dbReference type="EC" id="2.7.7.65" evidence="10"/>
<evidence type="ECO:0000313" key="13">
    <source>
        <dbReference type="Proteomes" id="UP000502831"/>
    </source>
</evidence>
<keyword evidence="10" id="KW-0808">Transferase</keyword>
<evidence type="ECO:0000256" key="2">
    <source>
        <dbReference type="ARBA" id="ARBA00022692"/>
    </source>
</evidence>
<evidence type="ECO:0000256" key="4">
    <source>
        <dbReference type="ARBA" id="ARBA00023136"/>
    </source>
</evidence>
<dbReference type="PROSITE" id="PS50887">
    <property type="entry name" value="GGDEF"/>
    <property type="match status" value="1"/>
</dbReference>
<evidence type="ECO:0000259" key="7">
    <source>
        <dbReference type="PROSITE" id="PS50113"/>
    </source>
</evidence>
<dbReference type="PROSITE" id="PS50112">
    <property type="entry name" value="PAS"/>
    <property type="match status" value="2"/>
</dbReference>
<evidence type="ECO:0000259" key="6">
    <source>
        <dbReference type="PROSITE" id="PS50112"/>
    </source>
</evidence>
<dbReference type="GO" id="GO:0006355">
    <property type="term" value="P:regulation of DNA-templated transcription"/>
    <property type="evidence" value="ECO:0007669"/>
    <property type="project" value="InterPro"/>
</dbReference>
<organism evidence="10 12">
    <name type="scientific">Sulfurospirillum diekertiae</name>
    <dbReference type="NCBI Taxonomy" id="1854492"/>
    <lineage>
        <taxon>Bacteria</taxon>
        <taxon>Pseudomonadati</taxon>
        <taxon>Campylobacterota</taxon>
        <taxon>Epsilonproteobacteria</taxon>
        <taxon>Campylobacterales</taxon>
        <taxon>Sulfurospirillaceae</taxon>
        <taxon>Sulfurospirillum</taxon>
    </lineage>
</organism>
<dbReference type="Gene3D" id="3.30.450.20">
    <property type="entry name" value="PAS domain"/>
    <property type="match status" value="2"/>
</dbReference>
<dbReference type="Proteomes" id="UP000502831">
    <property type="component" value="Chromosome"/>
</dbReference>
<dbReference type="Pfam" id="PF03924">
    <property type="entry name" value="CHASE"/>
    <property type="match status" value="1"/>
</dbReference>
<keyword evidence="4 5" id="KW-0472">Membrane</keyword>
<dbReference type="SUPFAM" id="SSF55785">
    <property type="entry name" value="PYP-like sensor domain (PAS domain)"/>
    <property type="match status" value="2"/>
</dbReference>
<proteinExistence type="predicted"/>
<evidence type="ECO:0000313" key="12">
    <source>
        <dbReference type="Proteomes" id="UP000217349"/>
    </source>
</evidence>
<dbReference type="NCBIfam" id="TIGR00254">
    <property type="entry name" value="GGDEF"/>
    <property type="match status" value="1"/>
</dbReference>
<evidence type="ECO:0000256" key="3">
    <source>
        <dbReference type="ARBA" id="ARBA00022989"/>
    </source>
</evidence>
<dbReference type="InterPro" id="IPR001610">
    <property type="entry name" value="PAC"/>
</dbReference>
<evidence type="ECO:0000313" key="11">
    <source>
        <dbReference type="EMBL" id="QIR76460.2"/>
    </source>
</evidence>
<dbReference type="AlphaFoldDB" id="A0A290HB24"/>
<dbReference type="GO" id="GO:0016020">
    <property type="term" value="C:membrane"/>
    <property type="evidence" value="ECO:0007669"/>
    <property type="project" value="UniProtKB-SubCell"/>
</dbReference>
<dbReference type="Pfam" id="PF00989">
    <property type="entry name" value="PAS"/>
    <property type="match status" value="1"/>
</dbReference>
<protein>
    <submittedName>
        <fullName evidence="11">Diguanylate cyclase</fullName>
    </submittedName>
    <submittedName>
        <fullName evidence="10">Two-component sensor histidine kinase</fullName>
        <ecNumber evidence="10">2.7.7.65</ecNumber>
    </submittedName>
</protein>
<reference evidence="12" key="2">
    <citation type="submission" date="2017-09" db="EMBL/GenBank/DDBJ databases">
        <title>The complete genome of Sulfurospirillum sp. JPD-1.</title>
        <authorList>
            <person name="Goris T."/>
        </authorList>
    </citation>
    <scope>NUCLEOTIDE SEQUENCE [LARGE SCALE GENOMIC DNA]</scope>
    <source>
        <strain evidence="12">JPD-1</strain>
    </source>
</reference>
<reference evidence="11" key="5">
    <citation type="submission" date="2020-08" db="EMBL/GenBank/DDBJ databases">
        <authorList>
            <person name="Yang Y."/>
            <person name="Huo L."/>
            <person name="Yan J."/>
        </authorList>
    </citation>
    <scope>NUCLEOTIDE SEQUENCE</scope>
    <source>
        <strain evidence="11">ACSDCE</strain>
    </source>
</reference>
<dbReference type="InterPro" id="IPR013767">
    <property type="entry name" value="PAS_fold"/>
</dbReference>
<keyword evidence="10" id="KW-0548">Nucleotidyltransferase</keyword>
<dbReference type="PROSITE" id="PS50113">
    <property type="entry name" value="PAC"/>
    <property type="match status" value="2"/>
</dbReference>
<comment type="subcellular location">
    <subcellularLocation>
        <location evidence="1">Membrane</location>
    </subcellularLocation>
</comment>
<dbReference type="GO" id="GO:0007165">
    <property type="term" value="P:signal transduction"/>
    <property type="evidence" value="ECO:0007669"/>
    <property type="project" value="UniProtKB-ARBA"/>
</dbReference>
<keyword evidence="3 5" id="KW-1133">Transmembrane helix</keyword>
<dbReference type="EMBL" id="CP039734">
    <property type="protein sequence ID" value="QIR76460.2"/>
    <property type="molecule type" value="Genomic_DNA"/>
</dbReference>
<dbReference type="GO" id="GO:0016301">
    <property type="term" value="F:kinase activity"/>
    <property type="evidence" value="ECO:0007669"/>
    <property type="project" value="UniProtKB-KW"/>
</dbReference>
<dbReference type="SMART" id="SM00091">
    <property type="entry name" value="PAS"/>
    <property type="match status" value="2"/>
</dbReference>
<accession>A0A290HB24</accession>
<name>A0A290HB24_9BACT</name>
<dbReference type="SMART" id="SM01079">
    <property type="entry name" value="CHASE"/>
    <property type="match status" value="1"/>
</dbReference>
<dbReference type="KEGG" id="sulj:SJPD1_0503"/>
<dbReference type="InterPro" id="IPR029787">
    <property type="entry name" value="Nucleotide_cyclase"/>
</dbReference>
<accession>A0A858KGU5</accession>
<feature type="domain" description="CHASE" evidence="8">
    <location>
        <begin position="75"/>
        <end position="292"/>
    </location>
</feature>
<dbReference type="SMART" id="SM00086">
    <property type="entry name" value="PAC"/>
    <property type="match status" value="2"/>
</dbReference>
<dbReference type="PANTHER" id="PTHR46663:SF4">
    <property type="entry name" value="DIGUANYLATE CYCLASE DGCT-RELATED"/>
    <property type="match status" value="1"/>
</dbReference>
<dbReference type="NCBIfam" id="TIGR00229">
    <property type="entry name" value="sensory_box"/>
    <property type="match status" value="2"/>
</dbReference>
<dbReference type="InterPro" id="IPR013655">
    <property type="entry name" value="PAS_fold_3"/>
</dbReference>
<dbReference type="GO" id="GO:0052621">
    <property type="term" value="F:diguanylate cyclase activity"/>
    <property type="evidence" value="ECO:0007669"/>
    <property type="project" value="UniProtKB-EC"/>
</dbReference>
<feature type="transmembrane region" description="Helical" evidence="5">
    <location>
        <begin position="306"/>
        <end position="329"/>
    </location>
</feature>
<gene>
    <name evidence="11" type="ORF">FA584_09705</name>
    <name evidence="10" type="ORF">SJPD1_0503</name>
</gene>
<dbReference type="InterPro" id="IPR052163">
    <property type="entry name" value="DGC-Regulatory_Protein"/>
</dbReference>